<gene>
    <name evidence="2" type="ORF">ANN_15402</name>
</gene>
<name>A0ABQ8SH89_PERAM</name>
<dbReference type="Proteomes" id="UP001148838">
    <property type="component" value="Unassembled WGS sequence"/>
</dbReference>
<sequence>MAGLCEGGNESPGSLKAIKVAGYTAKNKKDIPYPNIPSAIRPVPDGPDIPVPVHPESDTLPSASSSNETISSGSYL</sequence>
<feature type="compositionally biased region" description="Pro residues" evidence="1">
    <location>
        <begin position="44"/>
        <end position="53"/>
    </location>
</feature>
<evidence type="ECO:0000313" key="2">
    <source>
        <dbReference type="EMBL" id="KAJ4433145.1"/>
    </source>
</evidence>
<protein>
    <submittedName>
        <fullName evidence="2">Uncharacterized protein</fullName>
    </submittedName>
</protein>
<accession>A0ABQ8SH89</accession>
<feature type="compositionally biased region" description="Polar residues" evidence="1">
    <location>
        <begin position="59"/>
        <end position="76"/>
    </location>
</feature>
<reference evidence="2 3" key="1">
    <citation type="journal article" date="2022" name="Allergy">
        <title>Genome assembly and annotation of Periplaneta americana reveal a comprehensive cockroach allergen profile.</title>
        <authorList>
            <person name="Wang L."/>
            <person name="Xiong Q."/>
            <person name="Saelim N."/>
            <person name="Wang L."/>
            <person name="Nong W."/>
            <person name="Wan A.T."/>
            <person name="Shi M."/>
            <person name="Liu X."/>
            <person name="Cao Q."/>
            <person name="Hui J.H.L."/>
            <person name="Sookrung N."/>
            <person name="Leung T.F."/>
            <person name="Tungtrongchitr A."/>
            <person name="Tsui S.K.W."/>
        </authorList>
    </citation>
    <scope>NUCLEOTIDE SEQUENCE [LARGE SCALE GENOMIC DNA]</scope>
    <source>
        <strain evidence="2">PWHHKU_190912</strain>
    </source>
</reference>
<feature type="region of interest" description="Disordered" evidence="1">
    <location>
        <begin position="31"/>
        <end position="76"/>
    </location>
</feature>
<organism evidence="2 3">
    <name type="scientific">Periplaneta americana</name>
    <name type="common">American cockroach</name>
    <name type="synonym">Blatta americana</name>
    <dbReference type="NCBI Taxonomy" id="6978"/>
    <lineage>
        <taxon>Eukaryota</taxon>
        <taxon>Metazoa</taxon>
        <taxon>Ecdysozoa</taxon>
        <taxon>Arthropoda</taxon>
        <taxon>Hexapoda</taxon>
        <taxon>Insecta</taxon>
        <taxon>Pterygota</taxon>
        <taxon>Neoptera</taxon>
        <taxon>Polyneoptera</taxon>
        <taxon>Dictyoptera</taxon>
        <taxon>Blattodea</taxon>
        <taxon>Blattoidea</taxon>
        <taxon>Blattidae</taxon>
        <taxon>Blattinae</taxon>
        <taxon>Periplaneta</taxon>
    </lineage>
</organism>
<keyword evidence="3" id="KW-1185">Reference proteome</keyword>
<evidence type="ECO:0000313" key="3">
    <source>
        <dbReference type="Proteomes" id="UP001148838"/>
    </source>
</evidence>
<comment type="caution">
    <text evidence="2">The sequence shown here is derived from an EMBL/GenBank/DDBJ whole genome shotgun (WGS) entry which is preliminary data.</text>
</comment>
<evidence type="ECO:0000256" key="1">
    <source>
        <dbReference type="SAM" id="MobiDB-lite"/>
    </source>
</evidence>
<proteinExistence type="predicted"/>
<dbReference type="EMBL" id="JAJSOF020000027">
    <property type="protein sequence ID" value="KAJ4433145.1"/>
    <property type="molecule type" value="Genomic_DNA"/>
</dbReference>